<evidence type="ECO:0000256" key="2">
    <source>
        <dbReference type="ARBA" id="ARBA00022475"/>
    </source>
</evidence>
<keyword evidence="4" id="KW-0997">Cell inner membrane</keyword>
<keyword evidence="6 12" id="KW-0067">ATP-binding</keyword>
<evidence type="ECO:0000256" key="8">
    <source>
        <dbReference type="ARBA" id="ARBA00023136"/>
    </source>
</evidence>
<sequence length="369" mass="38917">MLEVSLRHRFPGFALDAAFAAPTPGVTALFGPSGCGKSTVLAAVAGLLRPEAGRVALGGQVLLDTGRGIMLPPERRRCGVVFQDARLFPHLSVETNLRYGQRRAPPGTAGLPFAEVVDLLGIGHLLGRRPAALSGGEKQRVALGRALLSRPALLLMDEPLAALDAARKLELLPFLARLRDRLSIPMLYVTHALDEVDQLADTLVLMQQGRVLACDTLEALSARTDLSLLAGRRDAGVVLHCTVLAHAPERGLTRLGFPGGELLVPLDPAPPGMRLRVRVRARDVSVAMAAPPALSMQNVLPAIVEAVDPGAPHEALLRLRVGGAVLLSRVTLDAVRRLGLAPGQAVWAMVKSVAFSRGGEVPVAPPPPA</sequence>
<dbReference type="Proteomes" id="UP000322110">
    <property type="component" value="Unassembled WGS sequence"/>
</dbReference>
<evidence type="ECO:0000256" key="7">
    <source>
        <dbReference type="ARBA" id="ARBA00022967"/>
    </source>
</evidence>
<evidence type="ECO:0000256" key="1">
    <source>
        <dbReference type="ARBA" id="ARBA00022448"/>
    </source>
</evidence>
<name>A0A5B2TEN7_9PROT</name>
<evidence type="ECO:0000259" key="11">
    <source>
        <dbReference type="PROSITE" id="PS51866"/>
    </source>
</evidence>
<keyword evidence="2" id="KW-1003">Cell membrane</keyword>
<dbReference type="Pfam" id="PF00005">
    <property type="entry name" value="ABC_tran"/>
    <property type="match status" value="1"/>
</dbReference>
<dbReference type="PANTHER" id="PTHR43514">
    <property type="entry name" value="ABC TRANSPORTER I FAMILY MEMBER 10"/>
    <property type="match status" value="1"/>
</dbReference>
<dbReference type="RefSeq" id="WP_149812902.1">
    <property type="nucleotide sequence ID" value="NZ_VUKA01000007.1"/>
</dbReference>
<dbReference type="AlphaFoldDB" id="A0A5B2TEN7"/>
<dbReference type="SMART" id="SM00382">
    <property type="entry name" value="AAA"/>
    <property type="match status" value="1"/>
</dbReference>
<reference evidence="12 13" key="1">
    <citation type="journal article" date="2015" name="Int. J. Syst. Evol. Microbiol.">
        <title>Roseomonas oryzae sp. nov., isolated from paddy rhizosphere soil.</title>
        <authorList>
            <person name="Ramaprasad E.V."/>
            <person name="Sasikala Ch."/>
            <person name="Ramana Ch.V."/>
        </authorList>
    </citation>
    <scope>NUCLEOTIDE SEQUENCE [LARGE SCALE GENOMIC DNA]</scope>
    <source>
        <strain evidence="12 13">KCTC 42542</strain>
    </source>
</reference>
<keyword evidence="3 9" id="KW-0500">Molybdenum</keyword>
<dbReference type="GO" id="GO:0140359">
    <property type="term" value="F:ABC-type transporter activity"/>
    <property type="evidence" value="ECO:0007669"/>
    <property type="project" value="InterPro"/>
</dbReference>
<dbReference type="SUPFAM" id="SSF50331">
    <property type="entry name" value="MOP-like"/>
    <property type="match status" value="1"/>
</dbReference>
<dbReference type="PANTHER" id="PTHR43514:SF4">
    <property type="entry name" value="ABC TRANSPORTER I FAMILY MEMBER 10"/>
    <property type="match status" value="1"/>
</dbReference>
<dbReference type="InterPro" id="IPR017871">
    <property type="entry name" value="ABC_transporter-like_CS"/>
</dbReference>
<dbReference type="InterPro" id="IPR003439">
    <property type="entry name" value="ABC_transporter-like_ATP-bd"/>
</dbReference>
<dbReference type="EMBL" id="VUKA01000007">
    <property type="protein sequence ID" value="KAA2212495.1"/>
    <property type="molecule type" value="Genomic_DNA"/>
</dbReference>
<evidence type="ECO:0000259" key="10">
    <source>
        <dbReference type="PROSITE" id="PS50893"/>
    </source>
</evidence>
<evidence type="ECO:0000313" key="12">
    <source>
        <dbReference type="EMBL" id="KAA2212495.1"/>
    </source>
</evidence>
<dbReference type="InterPro" id="IPR004606">
    <property type="entry name" value="Mop_domain"/>
</dbReference>
<dbReference type="InterPro" id="IPR027417">
    <property type="entry name" value="P-loop_NTPase"/>
</dbReference>
<evidence type="ECO:0000313" key="13">
    <source>
        <dbReference type="Proteomes" id="UP000322110"/>
    </source>
</evidence>
<dbReference type="PROSITE" id="PS51866">
    <property type="entry name" value="MOP"/>
    <property type="match status" value="1"/>
</dbReference>
<dbReference type="GO" id="GO:0015098">
    <property type="term" value="F:molybdate ion transmembrane transporter activity"/>
    <property type="evidence" value="ECO:0007669"/>
    <property type="project" value="InterPro"/>
</dbReference>
<keyword evidence="13" id="KW-1185">Reference proteome</keyword>
<dbReference type="Gene3D" id="3.40.50.300">
    <property type="entry name" value="P-loop containing nucleotide triphosphate hydrolases"/>
    <property type="match status" value="1"/>
</dbReference>
<feature type="domain" description="Mop" evidence="11">
    <location>
        <begin position="293"/>
        <end position="359"/>
    </location>
</feature>
<dbReference type="InterPro" id="IPR050334">
    <property type="entry name" value="Molybdenum_import_ModC"/>
</dbReference>
<dbReference type="GO" id="GO:0005524">
    <property type="term" value="F:ATP binding"/>
    <property type="evidence" value="ECO:0007669"/>
    <property type="project" value="UniProtKB-KW"/>
</dbReference>
<gene>
    <name evidence="12" type="primary">modC</name>
    <name evidence="12" type="ORF">F0Q34_14295</name>
</gene>
<dbReference type="NCBIfam" id="TIGR02142">
    <property type="entry name" value="modC_ABC"/>
    <property type="match status" value="1"/>
</dbReference>
<dbReference type="InterPro" id="IPR003593">
    <property type="entry name" value="AAA+_ATPase"/>
</dbReference>
<dbReference type="InterPro" id="IPR005116">
    <property type="entry name" value="Transp-assoc_OB_typ1"/>
</dbReference>
<dbReference type="GO" id="GO:0016020">
    <property type="term" value="C:membrane"/>
    <property type="evidence" value="ECO:0007669"/>
    <property type="project" value="InterPro"/>
</dbReference>
<keyword evidence="8" id="KW-0472">Membrane</keyword>
<dbReference type="Pfam" id="PF03459">
    <property type="entry name" value="TOBE"/>
    <property type="match status" value="1"/>
</dbReference>
<protein>
    <submittedName>
        <fullName evidence="12">Molybdenum ABC transporter ATP-binding protein</fullName>
    </submittedName>
</protein>
<keyword evidence="5" id="KW-0547">Nucleotide-binding</keyword>
<dbReference type="PROSITE" id="PS00211">
    <property type="entry name" value="ABC_TRANSPORTER_1"/>
    <property type="match status" value="1"/>
</dbReference>
<dbReference type="Gene3D" id="2.40.50.100">
    <property type="match status" value="1"/>
</dbReference>
<dbReference type="InterPro" id="IPR008995">
    <property type="entry name" value="Mo/tungstate-bd_C_term_dom"/>
</dbReference>
<proteinExistence type="predicted"/>
<feature type="domain" description="ABC transporter" evidence="10">
    <location>
        <begin position="1"/>
        <end position="233"/>
    </location>
</feature>
<accession>A0A5B2TEN7</accession>
<dbReference type="OrthoDB" id="9802264at2"/>
<evidence type="ECO:0000256" key="6">
    <source>
        <dbReference type="ARBA" id="ARBA00022840"/>
    </source>
</evidence>
<keyword evidence="1" id="KW-0813">Transport</keyword>
<comment type="caution">
    <text evidence="12">The sequence shown here is derived from an EMBL/GenBank/DDBJ whole genome shotgun (WGS) entry which is preliminary data.</text>
</comment>
<dbReference type="GO" id="GO:0016887">
    <property type="term" value="F:ATP hydrolysis activity"/>
    <property type="evidence" value="ECO:0007669"/>
    <property type="project" value="InterPro"/>
</dbReference>
<evidence type="ECO:0000256" key="4">
    <source>
        <dbReference type="ARBA" id="ARBA00022519"/>
    </source>
</evidence>
<evidence type="ECO:0000256" key="5">
    <source>
        <dbReference type="ARBA" id="ARBA00022741"/>
    </source>
</evidence>
<dbReference type="InterPro" id="IPR011868">
    <property type="entry name" value="ModC_ABC_ATP-bd"/>
</dbReference>
<dbReference type="PROSITE" id="PS50893">
    <property type="entry name" value="ABC_TRANSPORTER_2"/>
    <property type="match status" value="1"/>
</dbReference>
<organism evidence="12 13">
    <name type="scientific">Teichococcus oryzae</name>
    <dbReference type="NCBI Taxonomy" id="1608942"/>
    <lineage>
        <taxon>Bacteria</taxon>
        <taxon>Pseudomonadati</taxon>
        <taxon>Pseudomonadota</taxon>
        <taxon>Alphaproteobacteria</taxon>
        <taxon>Acetobacterales</taxon>
        <taxon>Roseomonadaceae</taxon>
        <taxon>Roseomonas</taxon>
    </lineage>
</organism>
<dbReference type="SUPFAM" id="SSF52540">
    <property type="entry name" value="P-loop containing nucleoside triphosphate hydrolases"/>
    <property type="match status" value="1"/>
</dbReference>
<keyword evidence="7" id="KW-1278">Translocase</keyword>
<evidence type="ECO:0000256" key="9">
    <source>
        <dbReference type="PROSITE-ProRule" id="PRU01213"/>
    </source>
</evidence>
<evidence type="ECO:0000256" key="3">
    <source>
        <dbReference type="ARBA" id="ARBA00022505"/>
    </source>
</evidence>